<accession>I3T2I1</accession>
<evidence type="ECO:0000313" key="1">
    <source>
        <dbReference type="EMBL" id="AFK46723.1"/>
    </source>
</evidence>
<sequence length="44" mass="4977">MDWDCDPRVNLHSACVLSAGVLHCLLRPRNLPPQSLDRVSFTSR</sequence>
<protein>
    <submittedName>
        <fullName evidence="1">Uncharacterized protein</fullName>
    </submittedName>
</protein>
<dbReference type="EMBL" id="BT146929">
    <property type="protein sequence ID" value="AFK46723.1"/>
    <property type="molecule type" value="mRNA"/>
</dbReference>
<name>I3T2I1_LOTJA</name>
<reference evidence="1" key="1">
    <citation type="submission" date="2012-05" db="EMBL/GenBank/DDBJ databases">
        <authorList>
            <person name="Krishnakumar V."/>
            <person name="Cheung F."/>
            <person name="Xiao Y."/>
            <person name="Chan A."/>
            <person name="Moskal W.A."/>
            <person name="Town C.D."/>
        </authorList>
    </citation>
    <scope>NUCLEOTIDE SEQUENCE</scope>
</reference>
<dbReference type="AlphaFoldDB" id="I3T2I1"/>
<organism evidence="1">
    <name type="scientific">Lotus japonicus</name>
    <name type="common">Lotus corniculatus var. japonicus</name>
    <dbReference type="NCBI Taxonomy" id="34305"/>
    <lineage>
        <taxon>Eukaryota</taxon>
        <taxon>Viridiplantae</taxon>
        <taxon>Streptophyta</taxon>
        <taxon>Embryophyta</taxon>
        <taxon>Tracheophyta</taxon>
        <taxon>Spermatophyta</taxon>
        <taxon>Magnoliopsida</taxon>
        <taxon>eudicotyledons</taxon>
        <taxon>Gunneridae</taxon>
        <taxon>Pentapetalae</taxon>
        <taxon>rosids</taxon>
        <taxon>fabids</taxon>
        <taxon>Fabales</taxon>
        <taxon>Fabaceae</taxon>
        <taxon>Papilionoideae</taxon>
        <taxon>50 kb inversion clade</taxon>
        <taxon>NPAAA clade</taxon>
        <taxon>Hologalegina</taxon>
        <taxon>robinioid clade</taxon>
        <taxon>Loteae</taxon>
        <taxon>Lotus</taxon>
    </lineage>
</organism>
<proteinExistence type="evidence at transcript level"/>